<proteinExistence type="predicted"/>
<name>A0ABP0UH42_9BRYO</name>
<keyword evidence="7" id="KW-1185">Reference proteome</keyword>
<dbReference type="PROSITE" id="PS50088">
    <property type="entry name" value="ANK_REPEAT"/>
    <property type="match status" value="3"/>
</dbReference>
<evidence type="ECO:0000256" key="1">
    <source>
        <dbReference type="ARBA" id="ARBA00022737"/>
    </source>
</evidence>
<evidence type="ECO:0008006" key="8">
    <source>
        <dbReference type="Google" id="ProtNLM"/>
    </source>
</evidence>
<feature type="transmembrane region" description="Helical" evidence="5">
    <location>
        <begin position="332"/>
        <end position="348"/>
    </location>
</feature>
<keyword evidence="1" id="KW-0677">Repeat</keyword>
<feature type="repeat" description="ANK" evidence="3">
    <location>
        <begin position="210"/>
        <end position="246"/>
    </location>
</feature>
<feature type="transmembrane region" description="Helical" evidence="5">
    <location>
        <begin position="438"/>
        <end position="458"/>
    </location>
</feature>
<feature type="transmembrane region" description="Helical" evidence="5">
    <location>
        <begin position="464"/>
        <end position="490"/>
    </location>
</feature>
<sequence length="631" mass="70111">MASPPPENGTGETVVCKPLRAKKSEDRTDMTDVDESVKSGVSHWRKVSMQGQTANGDESSVITLMELARDGSFDHFKTAWGPFKKDCNGNSGESFVNLNRAVAVNGVKFEAQREGLKKLYNEHEIDYIFDSIGRIKELHRDGIWKTESIEKNGGDMQQRRLHVPDIIWNAYAVIYPGRTALHMAAANGQVEIVTAICETPGVDFLAKDVFGYTPLHLACYSRHENKGEVVTKLLENIDANVAAKRKGFYFTALHLAVKAKSKDIVDMLLDWQGPRGLNFGKVLDVGAKDRFGLTALHLAVTEAIPVQKALDALNSRNRKEEKLTLEKEDLKVERAIFVLMIVAIIRFMNNKSPEAINKADKNKSTPLHTTVEAGNHRLAHILLEDGDKIDPELLDIRRRTALEIAVDKRDYVMVQTLQNYLERAGIVGNHKAYADSAAAILVGAALLVTVTFAAWVQIPTNDSTLFWVFVSLSFYFAVATFLAAAGAAIPSKGSTLGFIRRAVLLSAFCLAISLACAVAAFAIAGFLIVPHGIEHRRKVIATTVIGGFVCLFCLLSFVRKILKALGLFFFWLDLLAQRQLEKYIYKPVVDGVKLILGRSLVYALKKQYDAWYTNPVRNFFTSEKDDEEEDD</sequence>
<keyword evidence="2 3" id="KW-0040">ANK repeat</keyword>
<gene>
    <name evidence="6" type="ORF">CSSPTR1EN2_LOCUS15796</name>
</gene>
<dbReference type="PROSITE" id="PS50297">
    <property type="entry name" value="ANK_REP_REGION"/>
    <property type="match status" value="2"/>
</dbReference>
<dbReference type="SUPFAM" id="SSF48403">
    <property type="entry name" value="Ankyrin repeat"/>
    <property type="match status" value="1"/>
</dbReference>
<evidence type="ECO:0000256" key="4">
    <source>
        <dbReference type="SAM" id="MobiDB-lite"/>
    </source>
</evidence>
<reference evidence="6" key="1">
    <citation type="submission" date="2024-02" db="EMBL/GenBank/DDBJ databases">
        <authorList>
            <consortium name="ELIXIR-Norway"/>
            <consortium name="Elixir Norway"/>
        </authorList>
    </citation>
    <scope>NUCLEOTIDE SEQUENCE</scope>
</reference>
<evidence type="ECO:0000313" key="6">
    <source>
        <dbReference type="EMBL" id="CAK9221118.1"/>
    </source>
</evidence>
<feature type="repeat" description="ANK" evidence="3">
    <location>
        <begin position="362"/>
        <end position="390"/>
    </location>
</feature>
<feature type="transmembrane region" description="Helical" evidence="5">
    <location>
        <begin position="539"/>
        <end position="558"/>
    </location>
</feature>
<dbReference type="InterPro" id="IPR002110">
    <property type="entry name" value="Ankyrin_rpt"/>
</dbReference>
<dbReference type="PANTHER" id="PTHR24198:SF165">
    <property type="entry name" value="ANKYRIN REPEAT-CONTAINING PROTEIN-RELATED"/>
    <property type="match status" value="1"/>
</dbReference>
<keyword evidence="5" id="KW-0472">Membrane</keyword>
<evidence type="ECO:0000313" key="7">
    <source>
        <dbReference type="Proteomes" id="UP001497512"/>
    </source>
</evidence>
<dbReference type="SMART" id="SM00248">
    <property type="entry name" value="ANK"/>
    <property type="match status" value="5"/>
</dbReference>
<dbReference type="EMBL" id="OZ019895">
    <property type="protein sequence ID" value="CAK9221118.1"/>
    <property type="molecule type" value="Genomic_DNA"/>
</dbReference>
<keyword evidence="5" id="KW-1133">Transmembrane helix</keyword>
<feature type="transmembrane region" description="Helical" evidence="5">
    <location>
        <begin position="502"/>
        <end position="527"/>
    </location>
</feature>
<dbReference type="Proteomes" id="UP001497512">
    <property type="component" value="Chromosome 3"/>
</dbReference>
<evidence type="ECO:0000256" key="3">
    <source>
        <dbReference type="PROSITE-ProRule" id="PRU00023"/>
    </source>
</evidence>
<dbReference type="InterPro" id="IPR036770">
    <property type="entry name" value="Ankyrin_rpt-contain_sf"/>
</dbReference>
<dbReference type="Pfam" id="PF12796">
    <property type="entry name" value="Ank_2"/>
    <property type="match status" value="1"/>
</dbReference>
<organism evidence="6 7">
    <name type="scientific">Sphagnum troendelagicum</name>
    <dbReference type="NCBI Taxonomy" id="128251"/>
    <lineage>
        <taxon>Eukaryota</taxon>
        <taxon>Viridiplantae</taxon>
        <taxon>Streptophyta</taxon>
        <taxon>Embryophyta</taxon>
        <taxon>Bryophyta</taxon>
        <taxon>Sphagnophytina</taxon>
        <taxon>Sphagnopsida</taxon>
        <taxon>Sphagnales</taxon>
        <taxon>Sphagnaceae</taxon>
        <taxon>Sphagnum</taxon>
    </lineage>
</organism>
<evidence type="ECO:0000256" key="5">
    <source>
        <dbReference type="SAM" id="Phobius"/>
    </source>
</evidence>
<accession>A0ABP0UH42</accession>
<feature type="region of interest" description="Disordered" evidence="4">
    <location>
        <begin position="1"/>
        <end position="37"/>
    </location>
</feature>
<dbReference type="Gene3D" id="1.25.40.20">
    <property type="entry name" value="Ankyrin repeat-containing domain"/>
    <property type="match status" value="2"/>
</dbReference>
<keyword evidence="5" id="KW-0812">Transmembrane</keyword>
<protein>
    <recommendedName>
        <fullName evidence="8">PGG domain-containing protein</fullName>
    </recommendedName>
</protein>
<evidence type="ECO:0000256" key="2">
    <source>
        <dbReference type="ARBA" id="ARBA00023043"/>
    </source>
</evidence>
<dbReference type="Pfam" id="PF00023">
    <property type="entry name" value="Ank"/>
    <property type="match status" value="1"/>
</dbReference>
<feature type="repeat" description="ANK" evidence="3">
    <location>
        <begin position="176"/>
        <end position="209"/>
    </location>
</feature>
<dbReference type="PANTHER" id="PTHR24198">
    <property type="entry name" value="ANKYRIN REPEAT AND PROTEIN KINASE DOMAIN-CONTAINING PROTEIN"/>
    <property type="match status" value="1"/>
</dbReference>